<comment type="caution">
    <text evidence="1">The sequence shown here is derived from an EMBL/GenBank/DDBJ whole genome shotgun (WGS) entry which is preliminary data.</text>
</comment>
<evidence type="ECO:0000313" key="2">
    <source>
        <dbReference type="Proteomes" id="UP000886998"/>
    </source>
</evidence>
<name>A0A8X6Y5U3_9ARAC</name>
<gene>
    <name evidence="1" type="ORF">TNIN_260601</name>
</gene>
<protein>
    <submittedName>
        <fullName evidence="1">Uncharacterized protein</fullName>
    </submittedName>
</protein>
<dbReference type="AlphaFoldDB" id="A0A8X6Y5U3"/>
<evidence type="ECO:0000313" key="1">
    <source>
        <dbReference type="EMBL" id="GFY66218.1"/>
    </source>
</evidence>
<dbReference type="Proteomes" id="UP000886998">
    <property type="component" value="Unassembled WGS sequence"/>
</dbReference>
<accession>A0A8X6Y5U3</accession>
<dbReference type="EMBL" id="BMAV01015910">
    <property type="protein sequence ID" value="GFY66218.1"/>
    <property type="molecule type" value="Genomic_DNA"/>
</dbReference>
<keyword evidence="2" id="KW-1185">Reference proteome</keyword>
<proteinExistence type="predicted"/>
<sequence>MGHMAFLYRMSSFPSPEKEIESSQVRELTSEISLQNVSEFQANDLTSGALFQQELKHLFKESAETELQCTMAQFIALPTIQKLNPNRFPVKYLAKRKVDLL</sequence>
<organism evidence="1 2">
    <name type="scientific">Trichonephila inaurata madagascariensis</name>
    <dbReference type="NCBI Taxonomy" id="2747483"/>
    <lineage>
        <taxon>Eukaryota</taxon>
        <taxon>Metazoa</taxon>
        <taxon>Ecdysozoa</taxon>
        <taxon>Arthropoda</taxon>
        <taxon>Chelicerata</taxon>
        <taxon>Arachnida</taxon>
        <taxon>Araneae</taxon>
        <taxon>Araneomorphae</taxon>
        <taxon>Entelegynae</taxon>
        <taxon>Araneoidea</taxon>
        <taxon>Nephilidae</taxon>
        <taxon>Trichonephila</taxon>
        <taxon>Trichonephila inaurata</taxon>
    </lineage>
</organism>
<reference evidence="1" key="1">
    <citation type="submission" date="2020-08" db="EMBL/GenBank/DDBJ databases">
        <title>Multicomponent nature underlies the extraordinary mechanical properties of spider dragline silk.</title>
        <authorList>
            <person name="Kono N."/>
            <person name="Nakamura H."/>
            <person name="Mori M."/>
            <person name="Yoshida Y."/>
            <person name="Ohtoshi R."/>
            <person name="Malay A.D."/>
            <person name="Moran D.A.P."/>
            <person name="Tomita M."/>
            <person name="Numata K."/>
            <person name="Arakawa K."/>
        </authorList>
    </citation>
    <scope>NUCLEOTIDE SEQUENCE</scope>
</reference>